<dbReference type="EMBL" id="JACBZA010000001">
    <property type="protein sequence ID" value="NYH86350.1"/>
    <property type="molecule type" value="Genomic_DNA"/>
</dbReference>
<dbReference type="EMBL" id="JACBZA010000001">
    <property type="protein sequence ID" value="NYH81292.1"/>
    <property type="molecule type" value="Genomic_DNA"/>
</dbReference>
<gene>
    <name evidence="4" type="ORF">FHR37_000143</name>
    <name evidence="5" type="ORF">FHR37_005201</name>
</gene>
<evidence type="ECO:0000259" key="2">
    <source>
        <dbReference type="Pfam" id="PF01610"/>
    </source>
</evidence>
<evidence type="ECO:0000313" key="5">
    <source>
        <dbReference type="EMBL" id="NYH86350.1"/>
    </source>
</evidence>
<feature type="domain" description="Transposase IS204/IS1001/IS1096/IS1165 DDE" evidence="2">
    <location>
        <begin position="153"/>
        <end position="411"/>
    </location>
</feature>
<comment type="caution">
    <text evidence="4">The sequence shown here is derived from an EMBL/GenBank/DDBJ whole genome shotgun (WGS) entry which is preliminary data.</text>
</comment>
<dbReference type="Proteomes" id="UP000533017">
    <property type="component" value="Unassembled WGS sequence"/>
</dbReference>
<keyword evidence="6" id="KW-1185">Reference proteome</keyword>
<name>A0ABX2RV93_9ACTN</name>
<dbReference type="InterPro" id="IPR047951">
    <property type="entry name" value="Transpos_ISL3"/>
</dbReference>
<dbReference type="InterPro" id="IPR032877">
    <property type="entry name" value="Transposase_HTH"/>
</dbReference>
<dbReference type="Pfam" id="PF01610">
    <property type="entry name" value="DDE_Tnp_ISL3"/>
    <property type="match status" value="1"/>
</dbReference>
<feature type="compositionally biased region" description="Low complexity" evidence="1">
    <location>
        <begin position="262"/>
        <end position="274"/>
    </location>
</feature>
<evidence type="ECO:0000259" key="3">
    <source>
        <dbReference type="Pfam" id="PF13542"/>
    </source>
</evidence>
<accession>A0ABX2RV93</accession>
<dbReference type="RefSeq" id="WP_179770970.1">
    <property type="nucleotide sequence ID" value="NZ_JACBZA010000001.1"/>
</dbReference>
<feature type="region of interest" description="Disordered" evidence="1">
    <location>
        <begin position="252"/>
        <end position="283"/>
    </location>
</feature>
<proteinExistence type="predicted"/>
<protein>
    <submittedName>
        <fullName evidence="4">Transposase</fullName>
    </submittedName>
</protein>
<dbReference type="Pfam" id="PF13542">
    <property type="entry name" value="HTH_Tnp_ISL3"/>
    <property type="match status" value="1"/>
</dbReference>
<reference evidence="4 6" key="1">
    <citation type="submission" date="2020-07" db="EMBL/GenBank/DDBJ databases">
        <title>Sequencing the genomes of 1000 actinobacteria strains.</title>
        <authorList>
            <person name="Klenk H.-P."/>
        </authorList>
    </citation>
    <scope>NUCLEOTIDE SEQUENCE [LARGE SCALE GENOMIC DNA]</scope>
    <source>
        <strain evidence="4 6">DSM 45117</strain>
    </source>
</reference>
<dbReference type="NCBIfam" id="NF033550">
    <property type="entry name" value="transpos_ISL3"/>
    <property type="match status" value="1"/>
</dbReference>
<feature type="domain" description="Transposase IS204/IS1001/IS1096/IS1165 helix-turn-helix" evidence="3">
    <location>
        <begin position="88"/>
        <end position="136"/>
    </location>
</feature>
<evidence type="ECO:0000313" key="4">
    <source>
        <dbReference type="EMBL" id="NYH81292.1"/>
    </source>
</evidence>
<evidence type="ECO:0000256" key="1">
    <source>
        <dbReference type="SAM" id="MobiDB-lite"/>
    </source>
</evidence>
<dbReference type="InterPro" id="IPR002560">
    <property type="entry name" value="Transposase_DDE"/>
</dbReference>
<evidence type="ECO:0000313" key="6">
    <source>
        <dbReference type="Proteomes" id="UP000533017"/>
    </source>
</evidence>
<organism evidence="4 6">
    <name type="scientific">Actinopolymorpha cephalotaxi</name>
    <dbReference type="NCBI Taxonomy" id="504797"/>
    <lineage>
        <taxon>Bacteria</taxon>
        <taxon>Bacillati</taxon>
        <taxon>Actinomycetota</taxon>
        <taxon>Actinomycetes</taxon>
        <taxon>Propionibacteriales</taxon>
        <taxon>Actinopolymorphaceae</taxon>
        <taxon>Actinopolymorpha</taxon>
    </lineage>
</organism>
<dbReference type="PANTHER" id="PTHR33498">
    <property type="entry name" value="TRANSPOSASE FOR INSERTION SEQUENCE ELEMENT IS1557"/>
    <property type="match status" value="1"/>
</dbReference>
<dbReference type="PANTHER" id="PTHR33498:SF1">
    <property type="entry name" value="TRANSPOSASE FOR INSERTION SEQUENCE ELEMENT IS1557"/>
    <property type="match status" value="1"/>
</dbReference>
<sequence length="430" mass="48726">MRVTTVFNRILGLSGASVCSVDFTTDGLVLGLRRRRGRRYRCECGFSTRARYDISRRRWRHLDFGATKVWLAADIARIACPACGIRTETVPWARRNARHTRDFQDVIGWLAQRMDKTSVARLLRCSWEAVDRAVRMLVADHLPTDRLDGLYRIGVDEISYKRGHHYLTIVCDHDTGRVVWVTKDRTRKAFEGFFTALGPDRSKQLTAITMDGSPIYMPVAAQKAPQAAVCLDPFHVIKWANEALDRARQANPAVPPLPAAPANPASPAAPASPAKQHTVAQVNAPARAWRRLKTALRSGAENLTDDRRALINALRRHNYQLFRAWTLKEQLRDLYRIPPEQARRYLRRWITRAFRSTIPAMRQLATRLKKYFQQTIAAVELGLSNSRAEGINSKIRVIQRRGYGHPGPDSLTAMIYLCLGGITLNLPTQT</sequence>